<dbReference type="InterPro" id="IPR011650">
    <property type="entry name" value="Peptidase_M20_dimer"/>
</dbReference>
<reference evidence="3" key="1">
    <citation type="journal article" date="2019" name="Int. J. Syst. Evol. Microbiol.">
        <title>The Global Catalogue of Microorganisms (GCM) 10K type strain sequencing project: providing services to taxonomists for standard genome sequencing and annotation.</title>
        <authorList>
            <consortium name="The Broad Institute Genomics Platform"/>
            <consortium name="The Broad Institute Genome Sequencing Center for Infectious Disease"/>
            <person name="Wu L."/>
            <person name="Ma J."/>
        </authorList>
    </citation>
    <scope>NUCLEOTIDE SEQUENCE [LARGE SCALE GENOMIC DNA]</scope>
    <source>
        <strain evidence="3">TISTR 1535</strain>
    </source>
</reference>
<sequence>MIESLFAKLEEQYPEMVDFRRDLHMHPELSHHEERTPEKIAEFLKGLGIDVRTGVGGRGVVGTLKGGKPGKTIALRADFDALPIQDEKDVDYKSQVPGVMHACGHDLHTAGLLGVAKVLSSVRDEIPGTIVFVHQFAEEITPGGAKFMIDDGCLDGVDMIYGAHVMADEPFGTVSVREGYASSAQDDFEIEVLGQGGHGSSPHTTVDPLVTASQLVVNLQQIVSRRVSPQQAAAVTVGSFQSGGANNVIPDKAVIRGTVRTYDAEVRDMVENALKQIAKSTCEAVGAGVNIDYIRDCPSMYNDPEEAGRIEKMARLVVGADNVHEMAPMMGSEDYAYYQEEIPGVYFIAGGQNPDIGAVYPHHHPMFNADERAMLNIGKVFISSVLNYLSDGEIKPDGE</sequence>
<dbReference type="InterPro" id="IPR036264">
    <property type="entry name" value="Bact_exopeptidase_dim_dom"/>
</dbReference>
<dbReference type="SUPFAM" id="SSF53187">
    <property type="entry name" value="Zn-dependent exopeptidases"/>
    <property type="match status" value="1"/>
</dbReference>
<protein>
    <submittedName>
        <fullName evidence="2">M20 family metallopeptidase</fullName>
    </submittedName>
</protein>
<keyword evidence="3" id="KW-1185">Reference proteome</keyword>
<dbReference type="PANTHER" id="PTHR11014">
    <property type="entry name" value="PEPTIDASE M20 FAMILY MEMBER"/>
    <property type="match status" value="1"/>
</dbReference>
<dbReference type="SUPFAM" id="SSF55031">
    <property type="entry name" value="Bacterial exopeptidase dimerisation domain"/>
    <property type="match status" value="1"/>
</dbReference>
<dbReference type="NCBIfam" id="TIGR01891">
    <property type="entry name" value="amidohydrolases"/>
    <property type="match status" value="1"/>
</dbReference>
<dbReference type="InterPro" id="IPR002933">
    <property type="entry name" value="Peptidase_M20"/>
</dbReference>
<dbReference type="RefSeq" id="WP_382395251.1">
    <property type="nucleotide sequence ID" value="NZ_JBHUNA010000038.1"/>
</dbReference>
<dbReference type="EMBL" id="JBHUNA010000038">
    <property type="protein sequence ID" value="MFD2762090.1"/>
    <property type="molecule type" value="Genomic_DNA"/>
</dbReference>
<proteinExistence type="predicted"/>
<dbReference type="Pfam" id="PF07687">
    <property type="entry name" value="M20_dimer"/>
    <property type="match status" value="1"/>
</dbReference>
<dbReference type="Gene3D" id="3.30.70.360">
    <property type="match status" value="1"/>
</dbReference>
<gene>
    <name evidence="2" type="ORF">ACFSUO_14115</name>
</gene>
<name>A0ABW5V8V7_9BACI</name>
<evidence type="ECO:0000313" key="2">
    <source>
        <dbReference type="EMBL" id="MFD2762090.1"/>
    </source>
</evidence>
<comment type="caution">
    <text evidence="2">The sequence shown here is derived from an EMBL/GenBank/DDBJ whole genome shotgun (WGS) entry which is preliminary data.</text>
</comment>
<dbReference type="Proteomes" id="UP001597502">
    <property type="component" value="Unassembled WGS sequence"/>
</dbReference>
<dbReference type="Pfam" id="PF01546">
    <property type="entry name" value="Peptidase_M20"/>
    <property type="match status" value="1"/>
</dbReference>
<evidence type="ECO:0000259" key="1">
    <source>
        <dbReference type="Pfam" id="PF07687"/>
    </source>
</evidence>
<dbReference type="InterPro" id="IPR017439">
    <property type="entry name" value="Amidohydrolase"/>
</dbReference>
<dbReference type="PANTHER" id="PTHR11014:SF63">
    <property type="entry name" value="METALLOPEPTIDASE, PUTATIVE (AFU_ORTHOLOGUE AFUA_6G09600)-RELATED"/>
    <property type="match status" value="1"/>
</dbReference>
<feature type="domain" description="Peptidase M20 dimerisation" evidence="1">
    <location>
        <begin position="187"/>
        <end position="282"/>
    </location>
</feature>
<dbReference type="Gene3D" id="3.40.630.10">
    <property type="entry name" value="Zn peptidases"/>
    <property type="match status" value="1"/>
</dbReference>
<evidence type="ECO:0000313" key="3">
    <source>
        <dbReference type="Proteomes" id="UP001597502"/>
    </source>
</evidence>
<dbReference type="PIRSF" id="PIRSF005962">
    <property type="entry name" value="Pept_M20D_amidohydro"/>
    <property type="match status" value="1"/>
</dbReference>
<accession>A0ABW5V8V7</accession>
<organism evidence="2 3">
    <name type="scientific">Lentibacillus juripiscarius</name>
    <dbReference type="NCBI Taxonomy" id="257446"/>
    <lineage>
        <taxon>Bacteria</taxon>
        <taxon>Bacillati</taxon>
        <taxon>Bacillota</taxon>
        <taxon>Bacilli</taxon>
        <taxon>Bacillales</taxon>
        <taxon>Bacillaceae</taxon>
        <taxon>Lentibacillus</taxon>
    </lineage>
</organism>